<feature type="compositionally biased region" description="Basic residues" evidence="1">
    <location>
        <begin position="1"/>
        <end position="16"/>
    </location>
</feature>
<feature type="region of interest" description="Disordered" evidence="1">
    <location>
        <begin position="1"/>
        <end position="23"/>
    </location>
</feature>
<dbReference type="AlphaFoldDB" id="A0A0F7UJ45"/>
<name>A0A0F7UJ45_NEOCL</name>
<proteinExistence type="predicted"/>
<protein>
    <submittedName>
        <fullName evidence="2">Uncharacterized protein</fullName>
    </submittedName>
</protein>
<evidence type="ECO:0000313" key="2">
    <source>
        <dbReference type="EMBL" id="CEL69983.1"/>
    </source>
</evidence>
<gene>
    <name evidence="2" type="ORF">BN1204_056765</name>
</gene>
<sequence>MHSLRKGWRRPSKRTKTPASSAAFETSPLFARQFSAWNGPKLDAKPRQRAIPTRRYQTFQPTHLKLAFSSLRTVPSRKRSLSAR</sequence>
<reference evidence="2" key="1">
    <citation type="journal article" date="2015" name="PLoS ONE">
        <title>Comprehensive Evaluation of Toxoplasma gondii VEG and Neospora caninum LIV Genomes with Tachyzoite Stage Transcriptome and Proteome Defines Novel Transcript Features.</title>
        <authorList>
            <person name="Ramaprasad A."/>
            <person name="Mourier T."/>
            <person name="Naeem R."/>
            <person name="Malas T.B."/>
            <person name="Moussa E."/>
            <person name="Panigrahi A."/>
            <person name="Vermont S.J."/>
            <person name="Otto T.D."/>
            <person name="Wastling J."/>
            <person name="Pain A."/>
        </authorList>
    </citation>
    <scope>NUCLEOTIDE SEQUENCE</scope>
    <source>
        <strain evidence="2">Liverpool</strain>
    </source>
</reference>
<evidence type="ECO:0000256" key="1">
    <source>
        <dbReference type="SAM" id="MobiDB-lite"/>
    </source>
</evidence>
<dbReference type="EMBL" id="LN714486">
    <property type="protein sequence ID" value="CEL69983.1"/>
    <property type="molecule type" value="Genomic_DNA"/>
</dbReference>
<organism evidence="2">
    <name type="scientific">Neospora caninum (strain Liverpool)</name>
    <dbReference type="NCBI Taxonomy" id="572307"/>
    <lineage>
        <taxon>Eukaryota</taxon>
        <taxon>Sar</taxon>
        <taxon>Alveolata</taxon>
        <taxon>Apicomplexa</taxon>
        <taxon>Conoidasida</taxon>
        <taxon>Coccidia</taxon>
        <taxon>Eucoccidiorida</taxon>
        <taxon>Eimeriorina</taxon>
        <taxon>Sarcocystidae</taxon>
        <taxon>Neospora</taxon>
    </lineage>
</organism>
<accession>A0A0F7UJ45</accession>